<evidence type="ECO:0000313" key="1">
    <source>
        <dbReference type="EMBL" id="PAV19877.1"/>
    </source>
</evidence>
<comment type="caution">
    <text evidence="1">The sequence shown here is derived from an EMBL/GenBank/DDBJ whole genome shotgun (WGS) entry which is preliminary data.</text>
</comment>
<name>A0A286UJV6_9AGAM</name>
<evidence type="ECO:0000313" key="2">
    <source>
        <dbReference type="Proteomes" id="UP000217199"/>
    </source>
</evidence>
<protein>
    <submittedName>
        <fullName evidence="1">Uncharacterized protein</fullName>
    </submittedName>
</protein>
<dbReference type="Proteomes" id="UP000217199">
    <property type="component" value="Unassembled WGS sequence"/>
</dbReference>
<reference evidence="1 2" key="1">
    <citation type="journal article" date="2017" name="Mol. Ecol.">
        <title>Comparative and population genomic landscape of Phellinus noxius: A hypervariable fungus causing root rot in trees.</title>
        <authorList>
            <person name="Chung C.L."/>
            <person name="Lee T.J."/>
            <person name="Akiba M."/>
            <person name="Lee H.H."/>
            <person name="Kuo T.H."/>
            <person name="Liu D."/>
            <person name="Ke H.M."/>
            <person name="Yokoi T."/>
            <person name="Roa M.B."/>
            <person name="Lu M.J."/>
            <person name="Chang Y.Y."/>
            <person name="Ann P.J."/>
            <person name="Tsai J.N."/>
            <person name="Chen C.Y."/>
            <person name="Tzean S.S."/>
            <person name="Ota Y."/>
            <person name="Hattori T."/>
            <person name="Sahashi N."/>
            <person name="Liou R.F."/>
            <person name="Kikuchi T."/>
            <person name="Tsai I.J."/>
        </authorList>
    </citation>
    <scope>NUCLEOTIDE SEQUENCE [LARGE SCALE GENOMIC DNA]</scope>
    <source>
        <strain evidence="1 2">FFPRI411160</strain>
    </source>
</reference>
<gene>
    <name evidence="1" type="ORF">PNOK_0481100</name>
</gene>
<dbReference type="InParanoid" id="A0A286UJV6"/>
<sequence>MSCMYRKHALAARSTSHGVSAAHVSLLFTIARPKCQKHAIRLRRSILVSIASDIPIHPYFRYRSLDISRLVIGLSSRRFLNI</sequence>
<keyword evidence="2" id="KW-1185">Reference proteome</keyword>
<dbReference type="AlphaFoldDB" id="A0A286UJV6"/>
<dbReference type="EMBL" id="NBII01000004">
    <property type="protein sequence ID" value="PAV19877.1"/>
    <property type="molecule type" value="Genomic_DNA"/>
</dbReference>
<organism evidence="1 2">
    <name type="scientific">Pyrrhoderma noxium</name>
    <dbReference type="NCBI Taxonomy" id="2282107"/>
    <lineage>
        <taxon>Eukaryota</taxon>
        <taxon>Fungi</taxon>
        <taxon>Dikarya</taxon>
        <taxon>Basidiomycota</taxon>
        <taxon>Agaricomycotina</taxon>
        <taxon>Agaricomycetes</taxon>
        <taxon>Hymenochaetales</taxon>
        <taxon>Hymenochaetaceae</taxon>
        <taxon>Pyrrhoderma</taxon>
    </lineage>
</organism>
<proteinExistence type="predicted"/>
<accession>A0A286UJV6</accession>